<evidence type="ECO:0008006" key="4">
    <source>
        <dbReference type="Google" id="ProtNLM"/>
    </source>
</evidence>
<sequence>MTASPPASNRHHLSRRDVNSQATRASWDDRGDGDNVVRFDRRGFLGTGGIGFGSIALAALLGDESGAATAGPHFAPRAKHVIYLHMIGAPSQLDLFQEKPELVKRHNQPCPPEVTKGRDFAFIGKTSTLAGSPWKFSQHGQCGHTMSELWPHLSGVADELAFIHSMHTDEINHAPAQMFLHSGFGRGGRPSFGSWVSYGLGSENKDLPGYVVMLSGPAGGAGTSMWSPGFLPSIYQGIQFRSKGDPVLFLSNPDGRSMQDRRQVLDAVGELNEQQRLATGDEEIATRISQYEMSYRMQMSVPELMSLDGETEETLALYGAEPGSASFANNCLLARRLVERGVRLIELYDSDWDHHGNIETRLPEKCRQTDRPIAALIGDLKRRGLLNETLIIWGSEFGRTPLNQGSSKGQGLSGRDHHKDAFTCWLAGGGVKGGVGYGKTDEFGMDVVQDGVHVHDLNATVLHLLGLDHERLTYRYQGREFRLTDVEGRIVRELLA</sequence>
<feature type="region of interest" description="Disordered" evidence="1">
    <location>
        <begin position="1"/>
        <end position="32"/>
    </location>
</feature>
<dbReference type="Pfam" id="PF07394">
    <property type="entry name" value="DUF1501"/>
    <property type="match status" value="1"/>
</dbReference>
<dbReference type="SUPFAM" id="SSF53649">
    <property type="entry name" value="Alkaline phosphatase-like"/>
    <property type="match status" value="1"/>
</dbReference>
<name>A0A518HQB9_9BACT</name>
<evidence type="ECO:0000256" key="1">
    <source>
        <dbReference type="SAM" id="MobiDB-lite"/>
    </source>
</evidence>
<dbReference type="InterPro" id="IPR017850">
    <property type="entry name" value="Alkaline_phosphatase_core_sf"/>
</dbReference>
<protein>
    <recommendedName>
        <fullName evidence="4">Sulfatase</fullName>
    </recommendedName>
</protein>
<proteinExistence type="predicted"/>
<dbReference type="RefSeq" id="WP_145386858.1">
    <property type="nucleotide sequence ID" value="NZ_CP037423.1"/>
</dbReference>
<accession>A0A518HQB9</accession>
<dbReference type="OrthoDB" id="127333at2"/>
<dbReference type="InterPro" id="IPR006311">
    <property type="entry name" value="TAT_signal"/>
</dbReference>
<reference evidence="2 3" key="1">
    <citation type="submission" date="2019-03" db="EMBL/GenBank/DDBJ databases">
        <title>Deep-cultivation of Planctomycetes and their phenomic and genomic characterization uncovers novel biology.</title>
        <authorList>
            <person name="Wiegand S."/>
            <person name="Jogler M."/>
            <person name="Boedeker C."/>
            <person name="Pinto D."/>
            <person name="Vollmers J."/>
            <person name="Rivas-Marin E."/>
            <person name="Kohn T."/>
            <person name="Peeters S.H."/>
            <person name="Heuer A."/>
            <person name="Rast P."/>
            <person name="Oberbeckmann S."/>
            <person name="Bunk B."/>
            <person name="Jeske O."/>
            <person name="Meyerdierks A."/>
            <person name="Storesund J.E."/>
            <person name="Kallscheuer N."/>
            <person name="Luecker S."/>
            <person name="Lage O.M."/>
            <person name="Pohl T."/>
            <person name="Merkel B.J."/>
            <person name="Hornburger P."/>
            <person name="Mueller R.-W."/>
            <person name="Bruemmer F."/>
            <person name="Labrenz M."/>
            <person name="Spormann A.M."/>
            <person name="Op den Camp H."/>
            <person name="Overmann J."/>
            <person name="Amann R."/>
            <person name="Jetten M.S.M."/>
            <person name="Mascher T."/>
            <person name="Medema M.H."/>
            <person name="Devos D.P."/>
            <person name="Kaster A.-K."/>
            <person name="Ovreas L."/>
            <person name="Rohde M."/>
            <person name="Galperin M.Y."/>
            <person name="Jogler C."/>
        </authorList>
    </citation>
    <scope>NUCLEOTIDE SEQUENCE [LARGE SCALE GENOMIC DNA]</scope>
    <source>
        <strain evidence="2 3">Enr13</strain>
    </source>
</reference>
<organism evidence="2 3">
    <name type="scientific">Stieleria neptunia</name>
    <dbReference type="NCBI Taxonomy" id="2527979"/>
    <lineage>
        <taxon>Bacteria</taxon>
        <taxon>Pseudomonadati</taxon>
        <taxon>Planctomycetota</taxon>
        <taxon>Planctomycetia</taxon>
        <taxon>Pirellulales</taxon>
        <taxon>Pirellulaceae</taxon>
        <taxon>Stieleria</taxon>
    </lineage>
</organism>
<dbReference type="Proteomes" id="UP000319004">
    <property type="component" value="Chromosome"/>
</dbReference>
<dbReference type="InterPro" id="IPR010869">
    <property type="entry name" value="DUF1501"/>
</dbReference>
<evidence type="ECO:0000313" key="3">
    <source>
        <dbReference type="Proteomes" id="UP000319004"/>
    </source>
</evidence>
<dbReference type="PROSITE" id="PS51318">
    <property type="entry name" value="TAT"/>
    <property type="match status" value="1"/>
</dbReference>
<dbReference type="AlphaFoldDB" id="A0A518HQB9"/>
<gene>
    <name evidence="2" type="ORF">Enr13x_28970</name>
</gene>
<dbReference type="KEGG" id="snep:Enr13x_28970"/>
<dbReference type="EMBL" id="CP037423">
    <property type="protein sequence ID" value="QDV43045.1"/>
    <property type="molecule type" value="Genomic_DNA"/>
</dbReference>
<evidence type="ECO:0000313" key="2">
    <source>
        <dbReference type="EMBL" id="QDV43045.1"/>
    </source>
</evidence>
<dbReference type="PANTHER" id="PTHR43737">
    <property type="entry name" value="BLL7424 PROTEIN"/>
    <property type="match status" value="1"/>
</dbReference>
<keyword evidence="3" id="KW-1185">Reference proteome</keyword>
<dbReference type="PANTHER" id="PTHR43737:SF1">
    <property type="entry name" value="DUF1501 DOMAIN-CONTAINING PROTEIN"/>
    <property type="match status" value="1"/>
</dbReference>